<dbReference type="PANTHER" id="PTHR43179:SF12">
    <property type="entry name" value="GALACTOFURANOSYLTRANSFERASE GLFT2"/>
    <property type="match status" value="1"/>
</dbReference>
<comment type="similarity">
    <text evidence="1">Belongs to the glycosyltransferase 2 family.</text>
</comment>
<dbReference type="Gene3D" id="3.90.550.10">
    <property type="entry name" value="Spore Coat Polysaccharide Biosynthesis Protein SpsA, Chain A"/>
    <property type="match status" value="1"/>
</dbReference>
<dbReference type="AlphaFoldDB" id="A0A3L9Z2Z9"/>
<evidence type="ECO:0000256" key="3">
    <source>
        <dbReference type="ARBA" id="ARBA00022679"/>
    </source>
</evidence>
<reference evidence="5 6" key="1">
    <citation type="submission" date="2018-10" db="EMBL/GenBank/DDBJ databases">
        <title>Genomic Encyclopedia of Archaeal and Bacterial Type Strains, Phase II (KMG-II): from individual species to whole genera.</title>
        <authorList>
            <person name="Goeker M."/>
        </authorList>
    </citation>
    <scope>NUCLEOTIDE SEQUENCE [LARGE SCALE GENOMIC DNA]</scope>
    <source>
        <strain evidence="5 6">DSM 23424</strain>
    </source>
</reference>
<dbReference type="Pfam" id="PF00535">
    <property type="entry name" value="Glycos_transf_2"/>
    <property type="match status" value="1"/>
</dbReference>
<dbReference type="CDD" id="cd04186">
    <property type="entry name" value="GT_2_like_c"/>
    <property type="match status" value="1"/>
</dbReference>
<dbReference type="PANTHER" id="PTHR43179">
    <property type="entry name" value="RHAMNOSYLTRANSFERASE WBBL"/>
    <property type="match status" value="1"/>
</dbReference>
<name>A0A3L9Z2Z9_9FLAO</name>
<gene>
    <name evidence="5" type="ORF">BXY75_1598</name>
</gene>
<dbReference type="GO" id="GO:0016757">
    <property type="term" value="F:glycosyltransferase activity"/>
    <property type="evidence" value="ECO:0007669"/>
    <property type="project" value="UniProtKB-KW"/>
</dbReference>
<keyword evidence="2" id="KW-0328">Glycosyltransferase</keyword>
<sequence>MNIAVVILNWNGRALLEKFLPSVVKFSSEATIYVADNASTDTSVSFISENFPTIKIIQNTSNGGYAKGYNDALANLSEALLVLLNSDVEVTENWLTPMIRAFNNDNSLVAAQPKILDYNHKDTFEYAGAAGGFIDAFAYPYCRGRIFNAIEKDSGQYNDEAVIFWASGACLFVRNEAFKAINGFDEDFFAHQEEIDLCWRLQAKGGVIKYIGSSSIYHVGGATLSSANPQKTFYNFRNTLLALVKNVKGSGVWGIILIRLILDAVAAFQFAFQGKFRHSFAVLRAHLSFYGYLPKFLIKRANTSSKLKYYDVKSIVFKHFINKIYNFKEL</sequence>
<dbReference type="EMBL" id="REFC01000012">
    <property type="protein sequence ID" value="RMA64718.1"/>
    <property type="molecule type" value="Genomic_DNA"/>
</dbReference>
<accession>A0A3L9Z2Z9</accession>
<comment type="caution">
    <text evidence="5">The sequence shown here is derived from an EMBL/GenBank/DDBJ whole genome shotgun (WGS) entry which is preliminary data.</text>
</comment>
<evidence type="ECO:0000313" key="5">
    <source>
        <dbReference type="EMBL" id="RMA64718.1"/>
    </source>
</evidence>
<feature type="domain" description="Glycosyltransferase 2-like" evidence="4">
    <location>
        <begin position="5"/>
        <end position="112"/>
    </location>
</feature>
<dbReference type="RefSeq" id="WP_121907153.1">
    <property type="nucleotide sequence ID" value="NZ_REFC01000012.1"/>
</dbReference>
<evidence type="ECO:0000256" key="1">
    <source>
        <dbReference type="ARBA" id="ARBA00006739"/>
    </source>
</evidence>
<protein>
    <recommendedName>
        <fullName evidence="4">Glycosyltransferase 2-like domain-containing protein</fullName>
    </recommendedName>
</protein>
<evidence type="ECO:0000259" key="4">
    <source>
        <dbReference type="Pfam" id="PF00535"/>
    </source>
</evidence>
<evidence type="ECO:0000256" key="2">
    <source>
        <dbReference type="ARBA" id="ARBA00022676"/>
    </source>
</evidence>
<keyword evidence="3" id="KW-0808">Transferase</keyword>
<organism evidence="5 6">
    <name type="scientific">Ulvibacter antarcticus</name>
    <dbReference type="NCBI Taxonomy" id="442714"/>
    <lineage>
        <taxon>Bacteria</taxon>
        <taxon>Pseudomonadati</taxon>
        <taxon>Bacteroidota</taxon>
        <taxon>Flavobacteriia</taxon>
        <taxon>Flavobacteriales</taxon>
        <taxon>Flavobacteriaceae</taxon>
        <taxon>Ulvibacter</taxon>
    </lineage>
</organism>
<keyword evidence="6" id="KW-1185">Reference proteome</keyword>
<dbReference type="InterPro" id="IPR029044">
    <property type="entry name" value="Nucleotide-diphossugar_trans"/>
</dbReference>
<proteinExistence type="inferred from homology"/>
<evidence type="ECO:0000313" key="6">
    <source>
        <dbReference type="Proteomes" id="UP000271339"/>
    </source>
</evidence>
<dbReference type="OrthoDB" id="9771846at2"/>
<dbReference type="InterPro" id="IPR001173">
    <property type="entry name" value="Glyco_trans_2-like"/>
</dbReference>
<dbReference type="SUPFAM" id="SSF53448">
    <property type="entry name" value="Nucleotide-diphospho-sugar transferases"/>
    <property type="match status" value="1"/>
</dbReference>
<dbReference type="Proteomes" id="UP000271339">
    <property type="component" value="Unassembled WGS sequence"/>
</dbReference>